<dbReference type="PANTHER" id="PTHR45740">
    <property type="entry name" value="POLY [ADP-RIBOSE] POLYMERASE"/>
    <property type="match status" value="1"/>
</dbReference>
<keyword evidence="1" id="KW-0520">NAD</keyword>
<evidence type="ECO:0000259" key="3">
    <source>
        <dbReference type="PROSITE" id="PS51059"/>
    </source>
</evidence>
<sequence>MQSGRIDSGSGDRSNAAHRGSSFRCRLALKLPENTQLGMGLLPQTVGAHCFPTISTIDAASWAEQQGLQIGDRLISVNDLPMSDYNCNDFWNLLYTLPGPPYHINMVFERYADLWPDAQRCRDQLADCQEKLVAAHNEKAWLIIASLPRLSYYLEYSVEDIPSVSPQFQLLSQLVVSTTAKHRRQLRSNEFCEEAQLEVLGVRAVCNPRLQKLYIAKLEHLEGKRRQGCSPILPFQHLKLPMGMGEADLNEHLCFHGAPTAVVDKICKAGFSPCRAGETTGAIFGTASYFALNSSKADDYTEDRAQPRPKQARRTLVVARVLLGESHRTTGPMQDARRPPDGADGNELDSVWAEDRQNGGCVDHREVMVYSEAQALPIALVDYMHKESCCCAGCCKRPAGS</sequence>
<keyword evidence="1" id="KW-0328">Glycosyltransferase</keyword>
<dbReference type="GO" id="GO:0003950">
    <property type="term" value="F:NAD+ poly-ADP-ribosyltransferase activity"/>
    <property type="evidence" value="ECO:0007669"/>
    <property type="project" value="UniProtKB-UniRule"/>
</dbReference>
<keyword evidence="1" id="KW-0808">Transferase</keyword>
<dbReference type="AlphaFoldDB" id="A0A813FIS2"/>
<protein>
    <recommendedName>
        <fullName evidence="1">Poly [ADP-ribose] polymerase</fullName>
        <shortName evidence="1">PARP</shortName>
        <ecNumber evidence="1">2.4.2.-</ecNumber>
    </recommendedName>
</protein>
<gene>
    <name evidence="4" type="ORF">PGLA1383_LOCUS31374</name>
</gene>
<name>A0A813FIS2_POLGL</name>
<comment type="caution">
    <text evidence="4">The sequence shown here is derived from an EMBL/GenBank/DDBJ whole genome shotgun (WGS) entry which is preliminary data.</text>
</comment>
<organism evidence="4 5">
    <name type="scientific">Polarella glacialis</name>
    <name type="common">Dinoflagellate</name>
    <dbReference type="NCBI Taxonomy" id="89957"/>
    <lineage>
        <taxon>Eukaryota</taxon>
        <taxon>Sar</taxon>
        <taxon>Alveolata</taxon>
        <taxon>Dinophyceae</taxon>
        <taxon>Suessiales</taxon>
        <taxon>Suessiaceae</taxon>
        <taxon>Polarella</taxon>
    </lineage>
</organism>
<evidence type="ECO:0000313" key="5">
    <source>
        <dbReference type="Proteomes" id="UP000654075"/>
    </source>
</evidence>
<proteinExistence type="predicted"/>
<accession>A0A813FIS2</accession>
<dbReference type="GO" id="GO:0005634">
    <property type="term" value="C:nucleus"/>
    <property type="evidence" value="ECO:0007669"/>
    <property type="project" value="TreeGrafter"/>
</dbReference>
<dbReference type="Gene3D" id="2.30.42.10">
    <property type="match status" value="1"/>
</dbReference>
<dbReference type="EMBL" id="CAJNNV010025281">
    <property type="protein sequence ID" value="CAE8613615.1"/>
    <property type="molecule type" value="Genomic_DNA"/>
</dbReference>
<evidence type="ECO:0000256" key="2">
    <source>
        <dbReference type="SAM" id="MobiDB-lite"/>
    </source>
</evidence>
<dbReference type="PANTHER" id="PTHR45740:SF2">
    <property type="entry name" value="POLY [ADP-RIBOSE] POLYMERASE"/>
    <property type="match status" value="1"/>
</dbReference>
<dbReference type="SUPFAM" id="SSF50156">
    <property type="entry name" value="PDZ domain-like"/>
    <property type="match status" value="1"/>
</dbReference>
<dbReference type="InterPro" id="IPR051712">
    <property type="entry name" value="ARTD-AVP"/>
</dbReference>
<reference evidence="4" key="1">
    <citation type="submission" date="2021-02" db="EMBL/GenBank/DDBJ databases">
        <authorList>
            <person name="Dougan E. K."/>
            <person name="Rhodes N."/>
            <person name="Thang M."/>
            <person name="Chan C."/>
        </authorList>
    </citation>
    <scope>NUCLEOTIDE SEQUENCE</scope>
</reference>
<dbReference type="OrthoDB" id="6133115at2759"/>
<dbReference type="GO" id="GO:1990404">
    <property type="term" value="F:NAD+-protein mono-ADP-ribosyltransferase activity"/>
    <property type="evidence" value="ECO:0007669"/>
    <property type="project" value="TreeGrafter"/>
</dbReference>
<dbReference type="Pfam" id="PF00644">
    <property type="entry name" value="PARP"/>
    <property type="match status" value="1"/>
</dbReference>
<dbReference type="InterPro" id="IPR036034">
    <property type="entry name" value="PDZ_sf"/>
</dbReference>
<keyword evidence="5" id="KW-1185">Reference proteome</keyword>
<evidence type="ECO:0000313" key="4">
    <source>
        <dbReference type="EMBL" id="CAE8613615.1"/>
    </source>
</evidence>
<dbReference type="EC" id="2.4.2.-" evidence="1"/>
<dbReference type="SUPFAM" id="SSF56399">
    <property type="entry name" value="ADP-ribosylation"/>
    <property type="match status" value="1"/>
</dbReference>
<dbReference type="PROSITE" id="PS51059">
    <property type="entry name" value="PARP_CATALYTIC"/>
    <property type="match status" value="1"/>
</dbReference>
<dbReference type="Proteomes" id="UP000654075">
    <property type="component" value="Unassembled WGS sequence"/>
</dbReference>
<dbReference type="Gene3D" id="3.90.228.10">
    <property type="match status" value="1"/>
</dbReference>
<dbReference type="InterPro" id="IPR012317">
    <property type="entry name" value="Poly(ADP-ribose)pol_cat_dom"/>
</dbReference>
<feature type="region of interest" description="Disordered" evidence="2">
    <location>
        <begin position="327"/>
        <end position="348"/>
    </location>
</feature>
<evidence type="ECO:0000256" key="1">
    <source>
        <dbReference type="RuleBase" id="RU362114"/>
    </source>
</evidence>
<feature type="domain" description="PARP catalytic" evidence="3">
    <location>
        <begin position="145"/>
        <end position="392"/>
    </location>
</feature>